<evidence type="ECO:0000313" key="3">
    <source>
        <dbReference type="Proteomes" id="UP001217417"/>
    </source>
</evidence>
<comment type="caution">
    <text evidence="2">The sequence shown here is derived from an EMBL/GenBank/DDBJ whole genome shotgun (WGS) entry which is preliminary data.</text>
</comment>
<dbReference type="Proteomes" id="UP001217417">
    <property type="component" value="Unassembled WGS sequence"/>
</dbReference>
<dbReference type="GeneID" id="80880991"/>
<evidence type="ECO:0000313" key="2">
    <source>
        <dbReference type="EMBL" id="KAJ8104380.1"/>
    </source>
</evidence>
<dbReference type="Gene3D" id="3.50.30.50">
    <property type="entry name" value="Putative cyclase"/>
    <property type="match status" value="1"/>
</dbReference>
<proteinExistence type="inferred from homology"/>
<accession>A0AAD7VX15</accession>
<dbReference type="InterPro" id="IPR007325">
    <property type="entry name" value="KFase/CYL"/>
</dbReference>
<organism evidence="2 3">
    <name type="scientific">Lipomyces tetrasporus</name>
    <dbReference type="NCBI Taxonomy" id="54092"/>
    <lineage>
        <taxon>Eukaryota</taxon>
        <taxon>Fungi</taxon>
        <taxon>Dikarya</taxon>
        <taxon>Ascomycota</taxon>
        <taxon>Saccharomycotina</taxon>
        <taxon>Lipomycetes</taxon>
        <taxon>Lipomycetales</taxon>
        <taxon>Lipomycetaceae</taxon>
        <taxon>Lipomyces</taxon>
    </lineage>
</organism>
<dbReference type="PANTHER" id="PTHR31118">
    <property type="entry name" value="CYCLASE-LIKE PROTEIN 2"/>
    <property type="match status" value="1"/>
</dbReference>
<dbReference type="PANTHER" id="PTHR31118:SF12">
    <property type="entry name" value="CYCLASE-LIKE PROTEIN 2"/>
    <property type="match status" value="1"/>
</dbReference>
<gene>
    <name evidence="2" type="ORF">POJ06DRAFT_235330</name>
</gene>
<dbReference type="AlphaFoldDB" id="A0AAD7VX15"/>
<dbReference type="GO" id="GO:0004061">
    <property type="term" value="F:arylformamidase activity"/>
    <property type="evidence" value="ECO:0007669"/>
    <property type="project" value="InterPro"/>
</dbReference>
<dbReference type="GO" id="GO:0019441">
    <property type="term" value="P:L-tryptophan catabolic process to kynurenine"/>
    <property type="evidence" value="ECO:0007669"/>
    <property type="project" value="InterPro"/>
</dbReference>
<comment type="similarity">
    <text evidence="1">Belongs to the Cyclase 1 superfamily.</text>
</comment>
<evidence type="ECO:0008006" key="4">
    <source>
        <dbReference type="Google" id="ProtNLM"/>
    </source>
</evidence>
<sequence length="270" mass="29657">MLLRALTPRHQLRPSSLQCPGAVSLYCAAGTSRNASRTARKQEIVDLSRPLKHRALCHPFHPPFVMTPWDTHQPMVAGKTTFRTASYYISMSDHSGTHIDAPKHFDPTPGALSVDEMPLEDFYTEGICLDLSHAELGAGISVEEMETALSASGQEIKDGDTVLLYMAYNKRLSPEDPRWQHDFPGLVPESVHWLADRGCKIFGVEAVSPAPEGELNFIAHNICGERGITHIEGLDNLESLLGRGRFRFVGFPLKLVGGSGSPIRAVAIFD</sequence>
<evidence type="ECO:0000256" key="1">
    <source>
        <dbReference type="ARBA" id="ARBA00007865"/>
    </source>
</evidence>
<dbReference type="RefSeq" id="XP_056047830.1">
    <property type="nucleotide sequence ID" value="XM_056185825.1"/>
</dbReference>
<dbReference type="SUPFAM" id="SSF102198">
    <property type="entry name" value="Putative cyclase"/>
    <property type="match status" value="1"/>
</dbReference>
<keyword evidence="3" id="KW-1185">Reference proteome</keyword>
<dbReference type="EMBL" id="JARPMG010000001">
    <property type="protein sequence ID" value="KAJ8104380.1"/>
    <property type="molecule type" value="Genomic_DNA"/>
</dbReference>
<protein>
    <recommendedName>
        <fullName evidence="4">Cyclase</fullName>
    </recommendedName>
</protein>
<dbReference type="Pfam" id="PF04199">
    <property type="entry name" value="Cyclase"/>
    <property type="match status" value="1"/>
</dbReference>
<reference evidence="2" key="1">
    <citation type="submission" date="2023-03" db="EMBL/GenBank/DDBJ databases">
        <title>Near-Complete genome sequence of Lipomyces tetrasporous NRRL Y-64009, an oleaginous yeast capable of growing on lignocellulosic hydrolysates.</title>
        <authorList>
            <consortium name="Lawrence Berkeley National Laboratory"/>
            <person name="Jagtap S.S."/>
            <person name="Liu J.-J."/>
            <person name="Walukiewicz H.E."/>
            <person name="Pangilinan J."/>
            <person name="Lipzen A."/>
            <person name="Ahrendt S."/>
            <person name="Koriabine M."/>
            <person name="Cobaugh K."/>
            <person name="Salamov A."/>
            <person name="Yoshinaga Y."/>
            <person name="Ng V."/>
            <person name="Daum C."/>
            <person name="Grigoriev I.V."/>
            <person name="Slininger P.J."/>
            <person name="Dien B.S."/>
            <person name="Jin Y.-S."/>
            <person name="Rao C.V."/>
        </authorList>
    </citation>
    <scope>NUCLEOTIDE SEQUENCE</scope>
    <source>
        <strain evidence="2">NRRL Y-64009</strain>
    </source>
</reference>
<name>A0AAD7VX15_9ASCO</name>
<dbReference type="InterPro" id="IPR037175">
    <property type="entry name" value="KFase_sf"/>
</dbReference>